<protein>
    <submittedName>
        <fullName evidence="2">Uncharacterized protein</fullName>
    </submittedName>
</protein>
<evidence type="ECO:0000256" key="1">
    <source>
        <dbReference type="SAM" id="MobiDB-lite"/>
    </source>
</evidence>
<feature type="region of interest" description="Disordered" evidence="1">
    <location>
        <begin position="78"/>
        <end position="110"/>
    </location>
</feature>
<feature type="region of interest" description="Disordered" evidence="1">
    <location>
        <begin position="46"/>
        <end position="65"/>
    </location>
</feature>
<accession>A0A9Y2ID19</accession>
<gene>
    <name evidence="2" type="ORF">QRX50_36345</name>
</gene>
<dbReference type="Proteomes" id="UP001236014">
    <property type="component" value="Chromosome"/>
</dbReference>
<name>A0A9Y2ID19_9PSEU</name>
<reference evidence="2 3" key="1">
    <citation type="submission" date="2023-06" db="EMBL/GenBank/DDBJ databases">
        <authorList>
            <person name="Oyuntsetseg B."/>
            <person name="Kim S.B."/>
        </authorList>
    </citation>
    <scope>NUCLEOTIDE SEQUENCE [LARGE SCALE GENOMIC DNA]</scope>
    <source>
        <strain evidence="2 3">2-15</strain>
    </source>
</reference>
<sequence>MTDQRTEADGQPSSPGETFRYADMVEIGTWFGHDHRVVSTWRKRYADDHPFPEPDVMVGRTPGWARGRHPEIEAWERARPGRGAGGAGPENATCAEPQRPASCPLRCSLR</sequence>
<dbReference type="EMBL" id="CP127294">
    <property type="protein sequence ID" value="WIX76860.1"/>
    <property type="molecule type" value="Genomic_DNA"/>
</dbReference>
<dbReference type="RefSeq" id="WP_285967607.1">
    <property type="nucleotide sequence ID" value="NZ_CP127294.1"/>
</dbReference>
<evidence type="ECO:0000313" key="2">
    <source>
        <dbReference type="EMBL" id="WIX76860.1"/>
    </source>
</evidence>
<dbReference type="AlphaFoldDB" id="A0A9Y2ID19"/>
<dbReference type="KEGG" id="acab:QRX50_36345"/>
<evidence type="ECO:0000313" key="3">
    <source>
        <dbReference type="Proteomes" id="UP001236014"/>
    </source>
</evidence>
<organism evidence="2 3">
    <name type="scientific">Amycolatopsis carbonis</name>
    <dbReference type="NCBI Taxonomy" id="715471"/>
    <lineage>
        <taxon>Bacteria</taxon>
        <taxon>Bacillati</taxon>
        <taxon>Actinomycetota</taxon>
        <taxon>Actinomycetes</taxon>
        <taxon>Pseudonocardiales</taxon>
        <taxon>Pseudonocardiaceae</taxon>
        <taxon>Amycolatopsis</taxon>
    </lineage>
</organism>
<proteinExistence type="predicted"/>
<keyword evidence="3" id="KW-1185">Reference proteome</keyword>